<proteinExistence type="predicted"/>
<feature type="region of interest" description="Disordered" evidence="1">
    <location>
        <begin position="20"/>
        <end position="42"/>
    </location>
</feature>
<protein>
    <submittedName>
        <fullName evidence="2">Uncharacterized protein</fullName>
    </submittedName>
</protein>
<evidence type="ECO:0000256" key="1">
    <source>
        <dbReference type="SAM" id="MobiDB-lite"/>
    </source>
</evidence>
<organism evidence="2 3">
    <name type="scientific">Champsocephalus esox</name>
    <name type="common">pike icefish</name>
    <dbReference type="NCBI Taxonomy" id="159716"/>
    <lineage>
        <taxon>Eukaryota</taxon>
        <taxon>Metazoa</taxon>
        <taxon>Chordata</taxon>
        <taxon>Craniata</taxon>
        <taxon>Vertebrata</taxon>
        <taxon>Euteleostomi</taxon>
        <taxon>Actinopterygii</taxon>
        <taxon>Neopterygii</taxon>
        <taxon>Teleostei</taxon>
        <taxon>Neoteleostei</taxon>
        <taxon>Acanthomorphata</taxon>
        <taxon>Eupercaria</taxon>
        <taxon>Perciformes</taxon>
        <taxon>Notothenioidei</taxon>
        <taxon>Channichthyidae</taxon>
        <taxon>Champsocephalus</taxon>
    </lineage>
</organism>
<evidence type="ECO:0000313" key="3">
    <source>
        <dbReference type="Proteomes" id="UP001335648"/>
    </source>
</evidence>
<keyword evidence="3" id="KW-1185">Reference proteome</keyword>
<dbReference type="AlphaFoldDB" id="A0AAN8H1L2"/>
<name>A0AAN8H1L2_9TELE</name>
<accession>A0AAN8H1L2</accession>
<dbReference type="EMBL" id="JAULUE010002052">
    <property type="protein sequence ID" value="KAK5899929.1"/>
    <property type="molecule type" value="Genomic_DNA"/>
</dbReference>
<sequence>MSRSWPFLWRELCSETILSASDKEGEMQGDRDKERKKRNVMKGEAVDVRKTRGREGARGRIGSQAVFEHVQIF</sequence>
<comment type="caution">
    <text evidence="2">The sequence shown here is derived from an EMBL/GenBank/DDBJ whole genome shotgun (WGS) entry which is preliminary data.</text>
</comment>
<dbReference type="Proteomes" id="UP001335648">
    <property type="component" value="Unassembled WGS sequence"/>
</dbReference>
<evidence type="ECO:0000313" key="2">
    <source>
        <dbReference type="EMBL" id="KAK5899929.1"/>
    </source>
</evidence>
<reference evidence="2 3" key="1">
    <citation type="journal article" date="2023" name="Mol. Biol. Evol.">
        <title>Genomics of Secondarily Temperate Adaptation in the Only Non-Antarctic Icefish.</title>
        <authorList>
            <person name="Rivera-Colon A.G."/>
            <person name="Rayamajhi N."/>
            <person name="Minhas B.F."/>
            <person name="Madrigal G."/>
            <person name="Bilyk K.T."/>
            <person name="Yoon V."/>
            <person name="Hune M."/>
            <person name="Gregory S."/>
            <person name="Cheng C.H.C."/>
            <person name="Catchen J.M."/>
        </authorList>
    </citation>
    <scope>NUCLEOTIDE SEQUENCE [LARGE SCALE GENOMIC DNA]</scope>
    <source>
        <strain evidence="2">JC2023a</strain>
    </source>
</reference>
<gene>
    <name evidence="2" type="ORF">CesoFtcFv8_009354</name>
</gene>
<feature type="compositionally biased region" description="Basic and acidic residues" evidence="1">
    <location>
        <begin position="21"/>
        <end position="33"/>
    </location>
</feature>